<name>A0A7W3UHV0_9LACO</name>
<dbReference type="EMBL" id="JACIVE010000055">
    <property type="protein sequence ID" value="MBB1095812.1"/>
    <property type="molecule type" value="Genomic_DNA"/>
</dbReference>
<dbReference type="Pfam" id="PF13333">
    <property type="entry name" value="rve_2"/>
    <property type="match status" value="1"/>
</dbReference>
<gene>
    <name evidence="2" type="ORF">H5R92_06380</name>
</gene>
<proteinExistence type="predicted"/>
<dbReference type="RefSeq" id="WP_182578681.1">
    <property type="nucleotide sequence ID" value="NZ_JACIVE010000055.1"/>
</dbReference>
<evidence type="ECO:0000259" key="1">
    <source>
        <dbReference type="Pfam" id="PF13333"/>
    </source>
</evidence>
<sequence>MECILINIIKLKKYIKYYNDERICHTLKGMTSIEYWDFALEKYI</sequence>
<protein>
    <submittedName>
        <fullName evidence="2">IS3 family transposase</fullName>
    </submittedName>
</protein>
<dbReference type="Proteomes" id="UP000534578">
    <property type="component" value="Unassembled WGS sequence"/>
</dbReference>
<dbReference type="InterPro" id="IPR001584">
    <property type="entry name" value="Integrase_cat-core"/>
</dbReference>
<feature type="domain" description="Integrase catalytic" evidence="1">
    <location>
        <begin position="10"/>
        <end position="36"/>
    </location>
</feature>
<evidence type="ECO:0000313" key="2">
    <source>
        <dbReference type="EMBL" id="MBB1095812.1"/>
    </source>
</evidence>
<comment type="caution">
    <text evidence="2">The sequence shown here is derived from an EMBL/GenBank/DDBJ whole genome shotgun (WGS) entry which is preliminary data.</text>
</comment>
<dbReference type="AlphaFoldDB" id="A0A7W3UHV0"/>
<evidence type="ECO:0000313" key="3">
    <source>
        <dbReference type="Proteomes" id="UP000534578"/>
    </source>
</evidence>
<reference evidence="2 3" key="1">
    <citation type="submission" date="2020-07" db="EMBL/GenBank/DDBJ databases">
        <title>Description of Limosilactobacillus balticus sp. nov., Limosilactobacillus agrestis sp. nov., Limosilactobacillus albertensis sp. nov., Limosilactobacillus rudii sp. nov., Limosilactobacillus fastidiosus sp. nov., five novel Limosilactobacillus species isolated from the vertebrate gastrointestinal tract, and proposal of 6 subspecies of Limosilactobacillus reuteri adapted to the gastrointestinal tract of specific vertebrate hosts.</title>
        <authorList>
            <person name="Li F."/>
            <person name="Cheng C."/>
            <person name="Zheng J."/>
            <person name="Quevedo R.M."/>
            <person name="Li J."/>
            <person name="Roos S."/>
            <person name="Gaenzle M.G."/>
            <person name="Walter J."/>
        </authorList>
    </citation>
    <scope>NUCLEOTIDE SEQUENCE [LARGE SCALE GENOMIC DNA]</scope>
    <source>
        <strain evidence="2 3">BG-MG3-A</strain>
    </source>
</reference>
<organism evidence="2 3">
    <name type="scientific">Limosilactobacillus agrestis</name>
    <dbReference type="NCBI Taxonomy" id="2759748"/>
    <lineage>
        <taxon>Bacteria</taxon>
        <taxon>Bacillati</taxon>
        <taxon>Bacillota</taxon>
        <taxon>Bacilli</taxon>
        <taxon>Lactobacillales</taxon>
        <taxon>Lactobacillaceae</taxon>
        <taxon>Limosilactobacillus</taxon>
    </lineage>
</organism>
<dbReference type="GO" id="GO:0015074">
    <property type="term" value="P:DNA integration"/>
    <property type="evidence" value="ECO:0007669"/>
    <property type="project" value="InterPro"/>
</dbReference>
<accession>A0A7W3UHV0</accession>